<comment type="caution">
    <text evidence="1">The sequence shown here is derived from an EMBL/GenBank/DDBJ whole genome shotgun (WGS) entry which is preliminary data.</text>
</comment>
<keyword evidence="2" id="KW-1185">Reference proteome</keyword>
<evidence type="ECO:0000313" key="2">
    <source>
        <dbReference type="Proteomes" id="UP001216907"/>
    </source>
</evidence>
<name>A0ABT6FF27_9BACT</name>
<gene>
    <name evidence="1" type="ORF">PZE19_20565</name>
</gene>
<organism evidence="1 2">
    <name type="scientific">Paludisphaera mucosa</name>
    <dbReference type="NCBI Taxonomy" id="3030827"/>
    <lineage>
        <taxon>Bacteria</taxon>
        <taxon>Pseudomonadati</taxon>
        <taxon>Planctomycetota</taxon>
        <taxon>Planctomycetia</taxon>
        <taxon>Isosphaerales</taxon>
        <taxon>Isosphaeraceae</taxon>
        <taxon>Paludisphaera</taxon>
    </lineage>
</organism>
<proteinExistence type="predicted"/>
<reference evidence="1 2" key="1">
    <citation type="submission" date="2023-03" db="EMBL/GenBank/DDBJ databases">
        <title>Paludisphaera mucosa sp. nov. a novel planctomycete from northern fen.</title>
        <authorList>
            <person name="Ivanova A."/>
        </authorList>
    </citation>
    <scope>NUCLEOTIDE SEQUENCE [LARGE SCALE GENOMIC DNA]</scope>
    <source>
        <strain evidence="1 2">Pla2</strain>
    </source>
</reference>
<evidence type="ECO:0000313" key="1">
    <source>
        <dbReference type="EMBL" id="MDG3006171.1"/>
    </source>
</evidence>
<dbReference type="Proteomes" id="UP001216907">
    <property type="component" value="Unassembled WGS sequence"/>
</dbReference>
<accession>A0ABT6FF27</accession>
<protein>
    <submittedName>
        <fullName evidence="1">Uncharacterized protein</fullName>
    </submittedName>
</protein>
<dbReference type="RefSeq" id="WP_277862471.1">
    <property type="nucleotide sequence ID" value="NZ_JARRAG010000002.1"/>
</dbReference>
<sequence>MSNLPVVQLSLMRVAPTSGTGFQVNWGPGGLDQAAGEFYLQAFADVATDGMSTTSVRVGEGGGVA</sequence>
<dbReference type="EMBL" id="JARRAG010000002">
    <property type="protein sequence ID" value="MDG3006171.1"/>
    <property type="molecule type" value="Genomic_DNA"/>
</dbReference>